<organism evidence="2 3">
    <name type="scientific">Ceratocystis fimbriata CBS 114723</name>
    <dbReference type="NCBI Taxonomy" id="1035309"/>
    <lineage>
        <taxon>Eukaryota</taxon>
        <taxon>Fungi</taxon>
        <taxon>Dikarya</taxon>
        <taxon>Ascomycota</taxon>
        <taxon>Pezizomycotina</taxon>
        <taxon>Sordariomycetes</taxon>
        <taxon>Hypocreomycetidae</taxon>
        <taxon>Microascales</taxon>
        <taxon>Ceratocystidaceae</taxon>
        <taxon>Ceratocystis</taxon>
    </lineage>
</organism>
<reference evidence="2 3" key="2">
    <citation type="journal article" date="2013" name="IMA Fungus">
        <title>IMA Genome-F 1: Ceratocystis fimbriata: Draft nuclear genome sequence for the plant pathogen, Ceratocystis fimbriata.</title>
        <authorList>
            <person name="Wilken P.M."/>
            <person name="Steenkamp E.T."/>
            <person name="Wingfield M.J."/>
            <person name="de Beer Z.W."/>
            <person name="Wingfield B.D."/>
        </authorList>
    </citation>
    <scope>NUCLEOTIDE SEQUENCE [LARGE SCALE GENOMIC DNA]</scope>
    <source>
        <strain evidence="2 3">CBS 114723</strain>
    </source>
</reference>
<keyword evidence="3" id="KW-1185">Reference proteome</keyword>
<dbReference type="Proteomes" id="UP000222788">
    <property type="component" value="Unassembled WGS sequence"/>
</dbReference>
<name>A0A2C5X039_9PEZI</name>
<feature type="compositionally biased region" description="Basic and acidic residues" evidence="1">
    <location>
        <begin position="1"/>
        <end position="11"/>
    </location>
</feature>
<sequence>MMRTLADHADTCSDISMPDFDQGREPLRQTNATVELLIPHAPSKSELLACPCDSPSSRSSPKATTIPLNVQPATPTASSREPSLEPSLPAYESSPLMSTQNITKTAPPASRPSKPCQVPAASQEAGLGFPPLPLPSSPFKSPAAPSAPVSHEQNSAVYPLHTLHGSPPPQSGLFSPEHIRGSSLYAYSPLGQGRPSSSHSKLQSQLHRQTQTYTACCRYSPELIHDDLGVPSTMSPLQSRCSSQTVSGAYYHGQALALGSRQVSVGNADSRRDVSNRFLRGDRVPSWKHMVEIQWRRANLAREKDRRRVESEMDCERRKEERQLHRVEEHLLAAIAKSTDNSDPDMVVLAELERISWDHFID</sequence>
<proteinExistence type="predicted"/>
<feature type="compositionally biased region" description="Polar residues" evidence="1">
    <location>
        <begin position="62"/>
        <end position="77"/>
    </location>
</feature>
<evidence type="ECO:0000313" key="3">
    <source>
        <dbReference type="Proteomes" id="UP000222788"/>
    </source>
</evidence>
<feature type="compositionally biased region" description="Low complexity" evidence="1">
    <location>
        <begin position="137"/>
        <end position="148"/>
    </location>
</feature>
<evidence type="ECO:0000313" key="2">
    <source>
        <dbReference type="EMBL" id="PHH51637.1"/>
    </source>
</evidence>
<dbReference type="EMBL" id="APWK03000089">
    <property type="protein sequence ID" value="PHH51637.1"/>
    <property type="molecule type" value="Genomic_DNA"/>
</dbReference>
<comment type="caution">
    <text evidence="2">The sequence shown here is derived from an EMBL/GenBank/DDBJ whole genome shotgun (WGS) entry which is preliminary data.</text>
</comment>
<feature type="region of interest" description="Disordered" evidence="1">
    <location>
        <begin position="1"/>
        <end position="24"/>
    </location>
</feature>
<feature type="region of interest" description="Disordered" evidence="1">
    <location>
        <begin position="185"/>
        <end position="206"/>
    </location>
</feature>
<accession>A0A2C5X039</accession>
<protein>
    <submittedName>
        <fullName evidence="2">Uncharacterized protein</fullName>
    </submittedName>
</protein>
<feature type="compositionally biased region" description="Low complexity" evidence="1">
    <location>
        <begin position="196"/>
        <end position="206"/>
    </location>
</feature>
<dbReference type="AlphaFoldDB" id="A0A2C5X039"/>
<feature type="region of interest" description="Disordered" evidence="1">
    <location>
        <begin position="50"/>
        <end position="150"/>
    </location>
</feature>
<reference evidence="2 3" key="1">
    <citation type="journal article" date="2013" name="Fungal Biol.">
        <title>Analysis of microsatellite markers in the genome of the plant pathogen Ceratocystis fimbriata.</title>
        <authorList>
            <person name="Simpson M.C."/>
            <person name="Wilken P.M."/>
            <person name="Coetzee M.P."/>
            <person name="Wingfield M.J."/>
            <person name="Wingfield B.D."/>
        </authorList>
    </citation>
    <scope>NUCLEOTIDE SEQUENCE [LARGE SCALE GENOMIC DNA]</scope>
    <source>
        <strain evidence="2 3">CBS 114723</strain>
    </source>
</reference>
<evidence type="ECO:0000256" key="1">
    <source>
        <dbReference type="SAM" id="MobiDB-lite"/>
    </source>
</evidence>
<feature type="compositionally biased region" description="Polar residues" evidence="1">
    <location>
        <begin position="95"/>
        <end position="104"/>
    </location>
</feature>
<feature type="compositionally biased region" description="Low complexity" evidence="1">
    <location>
        <begin position="78"/>
        <end position="89"/>
    </location>
</feature>
<gene>
    <name evidence="2" type="ORF">CFIMG_008613RA00001</name>
</gene>